<keyword evidence="3" id="KW-1185">Reference proteome</keyword>
<accession>A0A2G9TTC8</accession>
<evidence type="ECO:0000256" key="1">
    <source>
        <dbReference type="SAM" id="SignalP"/>
    </source>
</evidence>
<evidence type="ECO:0000313" key="2">
    <source>
        <dbReference type="EMBL" id="PIO61263.1"/>
    </source>
</evidence>
<sequence>MVDVFPSQATAEARYIAIFGTRTRFVVMVLVLLCLTSICCQSSPGGVPPEKTKSSISMPNGNPRMGIIGFARENFIILKTTGDQPSTNEMTLEVTNEMTLEVSTVKIS</sequence>
<evidence type="ECO:0000313" key="3">
    <source>
        <dbReference type="Proteomes" id="UP000230423"/>
    </source>
</evidence>
<keyword evidence="1" id="KW-0732">Signal</keyword>
<organism evidence="2 3">
    <name type="scientific">Teladorsagia circumcincta</name>
    <name type="common">Brown stomach worm</name>
    <name type="synonym">Ostertagia circumcincta</name>
    <dbReference type="NCBI Taxonomy" id="45464"/>
    <lineage>
        <taxon>Eukaryota</taxon>
        <taxon>Metazoa</taxon>
        <taxon>Ecdysozoa</taxon>
        <taxon>Nematoda</taxon>
        <taxon>Chromadorea</taxon>
        <taxon>Rhabditida</taxon>
        <taxon>Rhabditina</taxon>
        <taxon>Rhabditomorpha</taxon>
        <taxon>Strongyloidea</taxon>
        <taxon>Trichostrongylidae</taxon>
        <taxon>Teladorsagia</taxon>
    </lineage>
</organism>
<dbReference type="EMBL" id="KZ353931">
    <property type="protein sequence ID" value="PIO61263.1"/>
    <property type="molecule type" value="Genomic_DNA"/>
</dbReference>
<feature type="signal peptide" evidence="1">
    <location>
        <begin position="1"/>
        <end position="42"/>
    </location>
</feature>
<dbReference type="Proteomes" id="UP000230423">
    <property type="component" value="Unassembled WGS sequence"/>
</dbReference>
<dbReference type="AlphaFoldDB" id="A0A2G9TTC8"/>
<gene>
    <name evidence="2" type="ORF">TELCIR_17221</name>
</gene>
<dbReference type="OrthoDB" id="5871347at2759"/>
<protein>
    <submittedName>
        <fullName evidence="2">Uncharacterized protein</fullName>
    </submittedName>
</protein>
<proteinExistence type="predicted"/>
<name>A0A2G9TTC8_TELCI</name>
<feature type="chain" id="PRO_5013957043" evidence="1">
    <location>
        <begin position="43"/>
        <end position="108"/>
    </location>
</feature>
<reference evidence="2 3" key="1">
    <citation type="submission" date="2015-09" db="EMBL/GenBank/DDBJ databases">
        <title>Draft genome of the parasitic nematode Teladorsagia circumcincta isolate WARC Sus (inbred).</title>
        <authorList>
            <person name="Mitreva M."/>
        </authorList>
    </citation>
    <scope>NUCLEOTIDE SEQUENCE [LARGE SCALE GENOMIC DNA]</scope>
    <source>
        <strain evidence="2 3">S</strain>
    </source>
</reference>